<evidence type="ECO:0000256" key="4">
    <source>
        <dbReference type="ARBA" id="ARBA00022692"/>
    </source>
</evidence>
<evidence type="ECO:0000313" key="11">
    <source>
        <dbReference type="Proteomes" id="UP000076858"/>
    </source>
</evidence>
<comment type="similarity">
    <text evidence="2">Belongs to the galactose-3-O-sulfotransferase family.</text>
</comment>
<dbReference type="Gene3D" id="3.40.50.300">
    <property type="entry name" value="P-loop containing nucleotide triphosphate hydrolases"/>
    <property type="match status" value="1"/>
</dbReference>
<dbReference type="EMBL" id="LRGB01000944">
    <property type="protein sequence ID" value="KZS14763.1"/>
    <property type="molecule type" value="Genomic_DNA"/>
</dbReference>
<dbReference type="PANTHER" id="PTHR14647:SF87">
    <property type="entry name" value="PUTATIVE-RELATED"/>
    <property type="match status" value="1"/>
</dbReference>
<protein>
    <recommendedName>
        <fullName evidence="12">Galactose-3-o-sulfotransferase</fullName>
    </recommendedName>
</protein>
<dbReference type="GO" id="GO:0000139">
    <property type="term" value="C:Golgi membrane"/>
    <property type="evidence" value="ECO:0007669"/>
    <property type="project" value="UniProtKB-SubCell"/>
</dbReference>
<dbReference type="STRING" id="35525.A0A164Y0U2"/>
<accession>A0A164Y0U2</accession>
<evidence type="ECO:0000256" key="2">
    <source>
        <dbReference type="ARBA" id="ARBA00008124"/>
    </source>
</evidence>
<dbReference type="GO" id="GO:0001733">
    <property type="term" value="F:galactosylceramide sulfotransferase activity"/>
    <property type="evidence" value="ECO:0007669"/>
    <property type="project" value="InterPro"/>
</dbReference>
<comment type="subcellular location">
    <subcellularLocation>
        <location evidence="1">Golgi apparatus membrane</location>
        <topology evidence="1">Single-pass type II membrane protein</topology>
    </subcellularLocation>
</comment>
<dbReference type="PANTHER" id="PTHR14647">
    <property type="entry name" value="GALACTOSE-3-O-SULFOTRANSFERASE"/>
    <property type="match status" value="1"/>
</dbReference>
<name>A0A164Y0U2_9CRUS</name>
<evidence type="ECO:0000256" key="3">
    <source>
        <dbReference type="ARBA" id="ARBA00022679"/>
    </source>
</evidence>
<dbReference type="InterPro" id="IPR009729">
    <property type="entry name" value="Gal-3-0_sulfotransfrase"/>
</dbReference>
<evidence type="ECO:0008006" key="12">
    <source>
        <dbReference type="Google" id="ProtNLM"/>
    </source>
</evidence>
<keyword evidence="7" id="KW-0333">Golgi apparatus</keyword>
<gene>
    <name evidence="10" type="ORF">APZ42_020124</name>
</gene>
<sequence length="401" mass="47119">MFGASVLFNHRLCKKGFFLAITCCLIVLAIQRIPSQYSKLLQPQKYISSRKFAFLKSHKCASTVVENIIFRFAWNNKLNVVLPTNGNYLSTVELFNHTSLNTAKWKDVNFDIFCLHSRWNKKEVMALLREEVRTFTIVRDPIEVFVSMFYFQDPVREFYDVKDIHDMVNSIQNTSISYSALNKRWLGFVGRNQMAWDMGLSPDIFDDKAAVNKEIERLDREFDLVMVSNRMEESLILLKHLLNWPLQNVIHLNLNRRKPEKWTPSLNAHERKVLSEWLAADVQIFEHFSRRFDERVAQFNWQQSTPSTFLMGELFNFNSAMKTQRQLLEKANKELYKRCVLQEVGNEKLSGKFKEYNNNIMGFIINEEQQGCDLYSMSEPAYLKLFEHLLLSRVSNTSVSN</sequence>
<dbReference type="OrthoDB" id="514299at2759"/>
<evidence type="ECO:0000313" key="10">
    <source>
        <dbReference type="EMBL" id="KZS14763.1"/>
    </source>
</evidence>
<keyword evidence="11" id="KW-1185">Reference proteome</keyword>
<reference evidence="10 11" key="1">
    <citation type="submission" date="2016-03" db="EMBL/GenBank/DDBJ databases">
        <title>EvidentialGene: Evidence-directed Construction of Genes on Genomes.</title>
        <authorList>
            <person name="Gilbert D.G."/>
            <person name="Choi J.-H."/>
            <person name="Mockaitis K."/>
            <person name="Colbourne J."/>
            <person name="Pfrender M."/>
        </authorList>
    </citation>
    <scope>NUCLEOTIDE SEQUENCE [LARGE SCALE GENOMIC DNA]</scope>
    <source>
        <strain evidence="10 11">Xinb3</strain>
        <tissue evidence="10">Complete organism</tissue>
    </source>
</reference>
<dbReference type="AlphaFoldDB" id="A0A164Y0U2"/>
<keyword evidence="9" id="KW-0325">Glycoprotein</keyword>
<evidence type="ECO:0000256" key="5">
    <source>
        <dbReference type="ARBA" id="ARBA00022968"/>
    </source>
</evidence>
<organism evidence="10 11">
    <name type="scientific">Daphnia magna</name>
    <dbReference type="NCBI Taxonomy" id="35525"/>
    <lineage>
        <taxon>Eukaryota</taxon>
        <taxon>Metazoa</taxon>
        <taxon>Ecdysozoa</taxon>
        <taxon>Arthropoda</taxon>
        <taxon>Crustacea</taxon>
        <taxon>Branchiopoda</taxon>
        <taxon>Diplostraca</taxon>
        <taxon>Cladocera</taxon>
        <taxon>Anomopoda</taxon>
        <taxon>Daphniidae</taxon>
        <taxon>Daphnia</taxon>
    </lineage>
</organism>
<dbReference type="Pfam" id="PF06990">
    <property type="entry name" value="Gal-3-0_sulfotr"/>
    <property type="match status" value="1"/>
</dbReference>
<keyword evidence="6" id="KW-1133">Transmembrane helix</keyword>
<dbReference type="InterPro" id="IPR027417">
    <property type="entry name" value="P-loop_NTPase"/>
</dbReference>
<evidence type="ECO:0000256" key="8">
    <source>
        <dbReference type="ARBA" id="ARBA00023136"/>
    </source>
</evidence>
<evidence type="ECO:0000256" key="9">
    <source>
        <dbReference type="ARBA" id="ARBA00023180"/>
    </source>
</evidence>
<keyword evidence="3" id="KW-0808">Transferase</keyword>
<dbReference type="SUPFAM" id="SSF52540">
    <property type="entry name" value="P-loop containing nucleoside triphosphate hydrolases"/>
    <property type="match status" value="1"/>
</dbReference>
<keyword evidence="8" id="KW-0472">Membrane</keyword>
<keyword evidence="4" id="KW-0812">Transmembrane</keyword>
<comment type="caution">
    <text evidence="10">The sequence shown here is derived from an EMBL/GenBank/DDBJ whole genome shotgun (WGS) entry which is preliminary data.</text>
</comment>
<dbReference type="GO" id="GO:0009247">
    <property type="term" value="P:glycolipid biosynthetic process"/>
    <property type="evidence" value="ECO:0007669"/>
    <property type="project" value="InterPro"/>
</dbReference>
<evidence type="ECO:0000256" key="7">
    <source>
        <dbReference type="ARBA" id="ARBA00023034"/>
    </source>
</evidence>
<keyword evidence="5" id="KW-0735">Signal-anchor</keyword>
<dbReference type="Proteomes" id="UP000076858">
    <property type="component" value="Unassembled WGS sequence"/>
</dbReference>
<evidence type="ECO:0000256" key="6">
    <source>
        <dbReference type="ARBA" id="ARBA00022989"/>
    </source>
</evidence>
<proteinExistence type="inferred from homology"/>
<evidence type="ECO:0000256" key="1">
    <source>
        <dbReference type="ARBA" id="ARBA00004323"/>
    </source>
</evidence>